<proteinExistence type="predicted"/>
<evidence type="ECO:0000313" key="2">
    <source>
        <dbReference type="Proteomes" id="UP000292958"/>
    </source>
</evidence>
<comment type="caution">
    <text evidence="1">The sequence shown here is derived from an EMBL/GenBank/DDBJ whole genome shotgun (WGS) entry which is preliminary data.</text>
</comment>
<keyword evidence="2" id="KW-1185">Reference proteome</keyword>
<sequence>MRIAGQICCNCKVFLPAPHTGRETYCAKCSPKRKVYMHFMLRDSWHCQFLEQDPKTSAGKPLTLAAPEKIIELARRGGAEMKLEDLQAIEYGIQMGRGSVWLNLTEDQYRKLKKIR</sequence>
<dbReference type="EMBL" id="SHKW01000002">
    <property type="protein sequence ID" value="RZU35642.1"/>
    <property type="molecule type" value="Genomic_DNA"/>
</dbReference>
<dbReference type="Proteomes" id="UP000292958">
    <property type="component" value="Unassembled WGS sequence"/>
</dbReference>
<gene>
    <name evidence="1" type="ORF">BDD14_5727</name>
</gene>
<evidence type="ECO:0000313" key="1">
    <source>
        <dbReference type="EMBL" id="RZU35642.1"/>
    </source>
</evidence>
<protein>
    <submittedName>
        <fullName evidence="1">Uncharacterized protein</fullName>
    </submittedName>
</protein>
<accession>A0A4Q7YE54</accession>
<name>A0A4Q7YE54_9BACT</name>
<dbReference type="AlphaFoldDB" id="A0A4Q7YE54"/>
<reference evidence="1 2" key="1">
    <citation type="submission" date="2019-02" db="EMBL/GenBank/DDBJ databases">
        <title>Genomic Encyclopedia of Archaeal and Bacterial Type Strains, Phase II (KMG-II): from individual species to whole genera.</title>
        <authorList>
            <person name="Goeker M."/>
        </authorList>
    </citation>
    <scope>NUCLEOTIDE SEQUENCE [LARGE SCALE GENOMIC DNA]</scope>
    <source>
        <strain evidence="1 2">DSM 18101</strain>
    </source>
</reference>
<organism evidence="1 2">
    <name type="scientific">Edaphobacter modestus</name>
    <dbReference type="NCBI Taxonomy" id="388466"/>
    <lineage>
        <taxon>Bacteria</taxon>
        <taxon>Pseudomonadati</taxon>
        <taxon>Acidobacteriota</taxon>
        <taxon>Terriglobia</taxon>
        <taxon>Terriglobales</taxon>
        <taxon>Acidobacteriaceae</taxon>
        <taxon>Edaphobacter</taxon>
    </lineage>
</organism>